<reference evidence="1 2" key="1">
    <citation type="journal article" date="2020" name="Sci. Rep.">
        <title>A novel cyanobacterial geosmin producer, revising GeoA distribution and dispersion patterns in Bacteria.</title>
        <authorList>
            <person name="Churro C."/>
            <person name="Semedo-Aguiar A.P."/>
            <person name="Silva A.D."/>
            <person name="Pereira-Leal J.B."/>
            <person name="Leite R.B."/>
        </authorList>
    </citation>
    <scope>NUCLEOTIDE SEQUENCE [LARGE SCALE GENOMIC DNA]</scope>
    <source>
        <strain evidence="1 2">IPMA8</strain>
    </source>
</reference>
<dbReference type="RefSeq" id="WP_172188408.1">
    <property type="nucleotide sequence ID" value="NZ_CAWPPK010000262.1"/>
</dbReference>
<dbReference type="Proteomes" id="UP000702425">
    <property type="component" value="Unassembled WGS sequence"/>
</dbReference>
<keyword evidence="2" id="KW-1185">Reference proteome</keyword>
<proteinExistence type="predicted"/>
<accession>A0ABX2CXR0</accession>
<sequence length="320" mass="34098">MTDKFWGVTVENSALAFSIEGLQPGKWLQNAASQVWGAIKKGVQTVVEFGKKIFEGGKELLAAIGRGDWALFGQWLKDDPLGFLAGGAAVAVAGWFIGSATGLTALASGGVASMWGALGSIRLGGVAIGAMLPTLQQAIVGTTNTIINVDWLQSDNAILAELKSVHSSFMNTFGETVGRTLIGMFLGGGKSNPKLKINITGAAAISIQAEQDTGNSITEEIIDELSNLANAFIRYARNLAFKIGYMNLRKLARENIKTGIKPIDDKIANWGLQDGQTFVINQKVDDKLEKITETNPDLGNFLEGLKEGALDGFNEFVVMT</sequence>
<dbReference type="EMBL" id="SRRZ01000049">
    <property type="protein sequence ID" value="NQE35201.1"/>
    <property type="molecule type" value="Genomic_DNA"/>
</dbReference>
<evidence type="ECO:0000313" key="2">
    <source>
        <dbReference type="Proteomes" id="UP000702425"/>
    </source>
</evidence>
<comment type="caution">
    <text evidence="1">The sequence shown here is derived from an EMBL/GenBank/DDBJ whole genome shotgun (WGS) entry which is preliminary data.</text>
</comment>
<name>A0ABX2CXR0_9CYAN</name>
<organism evidence="1 2">
    <name type="scientific">Microcoleus asticus IPMA8</name>
    <dbReference type="NCBI Taxonomy" id="2563858"/>
    <lineage>
        <taxon>Bacteria</taxon>
        <taxon>Bacillati</taxon>
        <taxon>Cyanobacteriota</taxon>
        <taxon>Cyanophyceae</taxon>
        <taxon>Oscillatoriophycideae</taxon>
        <taxon>Oscillatoriales</taxon>
        <taxon>Microcoleaceae</taxon>
        <taxon>Microcoleus</taxon>
        <taxon>Microcoleus asticus</taxon>
    </lineage>
</organism>
<gene>
    <name evidence="1" type="ORF">E5S67_02931</name>
</gene>
<evidence type="ECO:0000313" key="1">
    <source>
        <dbReference type="EMBL" id="NQE35201.1"/>
    </source>
</evidence>
<protein>
    <submittedName>
        <fullName evidence="1">Uncharacterized protein</fullName>
    </submittedName>
</protein>